<evidence type="ECO:0000313" key="2">
    <source>
        <dbReference type="EMBL" id="GLI26763.1"/>
    </source>
</evidence>
<protein>
    <submittedName>
        <fullName evidence="2">Uncharacterized protein</fullName>
    </submittedName>
</protein>
<proteinExistence type="predicted"/>
<organism evidence="2 3">
    <name type="scientific">Agromyces rhizosphaerae</name>
    <dbReference type="NCBI Taxonomy" id="88374"/>
    <lineage>
        <taxon>Bacteria</taxon>
        <taxon>Bacillati</taxon>
        <taxon>Actinomycetota</taxon>
        <taxon>Actinomycetes</taxon>
        <taxon>Micrococcales</taxon>
        <taxon>Microbacteriaceae</taxon>
        <taxon>Agromyces</taxon>
    </lineage>
</organism>
<evidence type="ECO:0000313" key="3">
    <source>
        <dbReference type="Proteomes" id="UP001144396"/>
    </source>
</evidence>
<reference evidence="2" key="1">
    <citation type="submission" date="2022-12" db="EMBL/GenBank/DDBJ databases">
        <title>Reference genome sequencing for broad-spectrum identification of bacterial and archaeal isolates by mass spectrometry.</title>
        <authorList>
            <person name="Sekiguchi Y."/>
            <person name="Tourlousse D.M."/>
        </authorList>
    </citation>
    <scope>NUCLEOTIDE SEQUENCE</scope>
    <source>
        <strain evidence="2">14</strain>
    </source>
</reference>
<sequence>MQGSLGVDAAYAGTDAATATAGTDHAAALTTLRRSMPRPLCGMGSSVAKVMLLDRGGGVRLTAEPPVPKRTGSPTQACGESERKHISG</sequence>
<evidence type="ECO:0000256" key="1">
    <source>
        <dbReference type="SAM" id="MobiDB-lite"/>
    </source>
</evidence>
<accession>A0A9W6FR53</accession>
<feature type="region of interest" description="Disordered" evidence="1">
    <location>
        <begin position="59"/>
        <end position="88"/>
    </location>
</feature>
<dbReference type="AlphaFoldDB" id="A0A9W6FR53"/>
<dbReference type="EMBL" id="BSDP01000001">
    <property type="protein sequence ID" value="GLI26763.1"/>
    <property type="molecule type" value="Genomic_DNA"/>
</dbReference>
<name>A0A9W6FR53_9MICO</name>
<dbReference type="Proteomes" id="UP001144396">
    <property type="component" value="Unassembled WGS sequence"/>
</dbReference>
<gene>
    <name evidence="2" type="ORF">ARHIZOSPH14_10050</name>
</gene>
<keyword evidence="3" id="KW-1185">Reference proteome</keyword>
<comment type="caution">
    <text evidence="2">The sequence shown here is derived from an EMBL/GenBank/DDBJ whole genome shotgun (WGS) entry which is preliminary data.</text>
</comment>